<keyword evidence="2" id="KW-1162">Viral penetration into host cytoplasm</keyword>
<evidence type="ECO:0000256" key="6">
    <source>
        <dbReference type="ARBA" id="ARBA00023009"/>
    </source>
</evidence>
<keyword evidence="3" id="KW-1227">Viral tail protein</keyword>
<evidence type="ECO:0000259" key="11">
    <source>
        <dbReference type="Pfam" id="PF22671"/>
    </source>
</evidence>
<evidence type="ECO:0000256" key="3">
    <source>
        <dbReference type="ARBA" id="ARBA00022732"/>
    </source>
</evidence>
<feature type="domain" description="Tail sheath protein C-terminal" evidence="10">
    <location>
        <begin position="323"/>
        <end position="423"/>
    </location>
</feature>
<proteinExistence type="inferred from homology"/>
<evidence type="ECO:0000256" key="5">
    <source>
        <dbReference type="ARBA" id="ARBA00023003"/>
    </source>
</evidence>
<dbReference type="Pfam" id="PF22671">
    <property type="entry name" value="Gp18_domIII_N"/>
    <property type="match status" value="1"/>
</dbReference>
<feature type="domain" description="Tail sheath protein subtilisin-like" evidence="8">
    <location>
        <begin position="181"/>
        <end position="316"/>
    </location>
</feature>
<evidence type="ECO:0000259" key="8">
    <source>
        <dbReference type="Pfam" id="PF04984"/>
    </source>
</evidence>
<feature type="domain" description="Tail sheath protein Gp18-like" evidence="11">
    <location>
        <begin position="34"/>
        <end position="94"/>
    </location>
</feature>
<name>A0A8S5S8H3_9CAUD</name>
<dbReference type="InterPro" id="IPR020287">
    <property type="entry name" value="Tail_sheath_C"/>
</dbReference>
<dbReference type="InterPro" id="IPR054564">
    <property type="entry name" value="Gp18_domIII_N"/>
</dbReference>
<dbReference type="Gene3D" id="2.60.40.4290">
    <property type="match status" value="1"/>
</dbReference>
<keyword evidence="4" id="KW-1242">Viral contractile tail ejection system</keyword>
<evidence type="ECO:0000259" key="9">
    <source>
        <dbReference type="Pfam" id="PF17481"/>
    </source>
</evidence>
<organism evidence="12">
    <name type="scientific">Myoviridae sp. ctnzH2</name>
    <dbReference type="NCBI Taxonomy" id="2827707"/>
    <lineage>
        <taxon>Viruses</taxon>
        <taxon>Duplodnaviria</taxon>
        <taxon>Heunggongvirae</taxon>
        <taxon>Uroviricota</taxon>
        <taxon>Caudoviricetes</taxon>
    </lineage>
</organism>
<dbReference type="GO" id="GO:0098027">
    <property type="term" value="C:virus tail, sheath"/>
    <property type="evidence" value="ECO:0007669"/>
    <property type="project" value="UniProtKB-KW"/>
</dbReference>
<dbReference type="InterPro" id="IPR035089">
    <property type="entry name" value="Phage_sheath_subtilisin"/>
</dbReference>
<evidence type="ECO:0000256" key="7">
    <source>
        <dbReference type="ARBA" id="ARBA00023296"/>
    </source>
</evidence>
<evidence type="ECO:0000259" key="10">
    <source>
        <dbReference type="Pfam" id="PF17482"/>
    </source>
</evidence>
<dbReference type="Pfam" id="PF17482">
    <property type="entry name" value="Phage_sheath_1C"/>
    <property type="match status" value="1"/>
</dbReference>
<sequence>MYGGGQWTTQNKVLGGAYINFISAARVTTNLSERGVASMPLELDWGADNVMMEVAQEDFIKNSLTLFGYAYTDDKMQPLRELFAHATKAYIYKLTSGGAKAENTYATAKCCGIRGNDLKVAIAANVDGDGFDVKLYLDAQLVDSQTVASAADLKENAWVTWKETALEATAGVPLAGGTNGTVNGEVHQKYLDLLESYTVNTIGVSVSDATTAKLYAAFAKRMRDKVGAKFQAVLYNCAADYEGVINVKNSPDVIPWVVGLEAACGVNATCTNAIYDGELEIDTAYTQTQLENAVKAGEFVLHSVGTEVRVLEDINSLVTLTEDKNELFQSNQTIRVLDQIAMDIASLFNTKYHGKVQNNESGRVSLWNDIASHHKQLEQLGAIENFSENDVVVSAGSEKRGVYVEDKVTIVNAMSQLYMTVVIE</sequence>
<keyword evidence="5" id="KW-0946">Virion</keyword>
<evidence type="ECO:0000256" key="2">
    <source>
        <dbReference type="ARBA" id="ARBA00022595"/>
    </source>
</evidence>
<keyword evidence="7" id="KW-1160">Virus entry into host cell</keyword>
<comment type="similarity">
    <text evidence="1">Belongs to the myoviridae tail sheath protein family.</text>
</comment>
<dbReference type="GO" id="GO:0099000">
    <property type="term" value="P:symbiont genome ejection through host cell envelope, contractile tail mechanism"/>
    <property type="evidence" value="ECO:0007669"/>
    <property type="project" value="UniProtKB-KW"/>
</dbReference>
<accession>A0A8S5S8H3</accession>
<evidence type="ECO:0000313" key="12">
    <source>
        <dbReference type="EMBL" id="DAF46975.1"/>
    </source>
</evidence>
<reference evidence="12" key="1">
    <citation type="journal article" date="2021" name="Proc. Natl. Acad. Sci. U.S.A.">
        <title>A Catalog of Tens of Thousands of Viruses from Human Metagenomes Reveals Hidden Associations with Chronic Diseases.</title>
        <authorList>
            <person name="Tisza M.J."/>
            <person name="Buck C.B."/>
        </authorList>
    </citation>
    <scope>NUCLEOTIDE SEQUENCE</scope>
    <source>
        <strain evidence="12">CtnzH2</strain>
    </source>
</reference>
<dbReference type="Gene3D" id="3.30.1370.220">
    <property type="match status" value="1"/>
</dbReference>
<dbReference type="Gene3D" id="3.30.360.90">
    <property type="match status" value="1"/>
</dbReference>
<dbReference type="Gene3D" id="3.30.1490.360">
    <property type="match status" value="1"/>
</dbReference>
<dbReference type="EMBL" id="BK032549">
    <property type="protein sequence ID" value="DAF46975.1"/>
    <property type="molecule type" value="Genomic_DNA"/>
</dbReference>
<keyword evidence="6" id="KW-1171">Viral genome ejection through host cell envelope</keyword>
<keyword evidence="5" id="KW-1229">Viral tail sheath protein</keyword>
<dbReference type="Pfam" id="PF04984">
    <property type="entry name" value="Phage_sheath_1"/>
    <property type="match status" value="1"/>
</dbReference>
<protein>
    <submittedName>
        <fullName evidence="12">Tail sheath protein</fullName>
    </submittedName>
</protein>
<evidence type="ECO:0000256" key="1">
    <source>
        <dbReference type="ARBA" id="ARBA00008005"/>
    </source>
</evidence>
<dbReference type="InterPro" id="IPR035326">
    <property type="entry name" value="Beta_sandwich_Seath"/>
</dbReference>
<evidence type="ECO:0000256" key="4">
    <source>
        <dbReference type="ARBA" id="ARBA00022766"/>
    </source>
</evidence>
<feature type="domain" description="Phage tail sheath protein-like beta-sandwich" evidence="9">
    <location>
        <begin position="98"/>
        <end position="179"/>
    </location>
</feature>
<dbReference type="Pfam" id="PF17481">
    <property type="entry name" value="Phage_sheath_domII"/>
    <property type="match status" value="1"/>
</dbReference>
<dbReference type="Gene3D" id="3.40.50.11790">
    <property type="match status" value="1"/>
</dbReference>